<dbReference type="Pfam" id="PF14278">
    <property type="entry name" value="TetR_C_8"/>
    <property type="match status" value="1"/>
</dbReference>
<dbReference type="PANTHER" id="PTHR43479">
    <property type="entry name" value="ACREF/ENVCD OPERON REPRESSOR-RELATED"/>
    <property type="match status" value="1"/>
</dbReference>
<dbReference type="EMBL" id="AP024685">
    <property type="protein sequence ID" value="BCX30074.1"/>
    <property type="molecule type" value="Genomic_DNA"/>
</dbReference>
<protein>
    <submittedName>
        <fullName evidence="6">TetR family transcriptional regulator</fullName>
    </submittedName>
    <submittedName>
        <fullName evidence="4">TetR/AcrR family transcriptional regulator</fullName>
    </submittedName>
</protein>
<dbReference type="PROSITE" id="PS50977">
    <property type="entry name" value="HTH_TETR_2"/>
    <property type="match status" value="1"/>
</dbReference>
<name>A0A1B2A855_LATCU</name>
<evidence type="ECO:0000313" key="4">
    <source>
        <dbReference type="EMBL" id="ASN60428.1"/>
    </source>
</evidence>
<dbReference type="KEGG" id="lcv:FBA2_03440"/>
<feature type="DNA-binding region" description="H-T-H motif" evidence="2">
    <location>
        <begin position="38"/>
        <end position="57"/>
    </location>
</feature>
<evidence type="ECO:0000313" key="8">
    <source>
        <dbReference type="Proteomes" id="UP000199749"/>
    </source>
</evidence>
<dbReference type="InterPro" id="IPR039532">
    <property type="entry name" value="TetR_C_Firmicutes"/>
</dbReference>
<evidence type="ECO:0000313" key="6">
    <source>
        <dbReference type="EMBL" id="BCX30074.1"/>
    </source>
</evidence>
<dbReference type="Proteomes" id="UP000199749">
    <property type="component" value="Chromosome"/>
</dbReference>
<evidence type="ECO:0000313" key="5">
    <source>
        <dbReference type="EMBL" id="AXN36150.1"/>
    </source>
</evidence>
<dbReference type="PANTHER" id="PTHR43479:SF7">
    <property type="entry name" value="TETR-FAMILY TRANSCRIPTIONAL REGULATOR"/>
    <property type="match status" value="1"/>
</dbReference>
<dbReference type="InterPro" id="IPR009057">
    <property type="entry name" value="Homeodomain-like_sf"/>
</dbReference>
<dbReference type="SUPFAM" id="SSF46689">
    <property type="entry name" value="Homeodomain-like"/>
    <property type="match status" value="1"/>
</dbReference>
<feature type="domain" description="HTH tetR-type" evidence="3">
    <location>
        <begin position="15"/>
        <end position="75"/>
    </location>
</feature>
<organism evidence="4 8">
    <name type="scientific">Latilactobacillus curvatus</name>
    <name type="common">Lactobacillus curvatus</name>
    <dbReference type="NCBI Taxonomy" id="28038"/>
    <lineage>
        <taxon>Bacteria</taxon>
        <taxon>Bacillati</taxon>
        <taxon>Bacillota</taxon>
        <taxon>Bacilli</taxon>
        <taxon>Lactobacillales</taxon>
        <taxon>Lactobacillaceae</taxon>
        <taxon>Latilactobacillus</taxon>
    </lineage>
</organism>
<dbReference type="InterPro" id="IPR001647">
    <property type="entry name" value="HTH_TetR"/>
</dbReference>
<dbReference type="Proteomes" id="UP000257607">
    <property type="component" value="Chromosome"/>
</dbReference>
<dbReference type="AlphaFoldDB" id="A0A1B2A855"/>
<keyword evidence="1 2" id="KW-0238">DNA-binding</keyword>
<evidence type="ECO:0000313" key="10">
    <source>
        <dbReference type="Proteomes" id="UP000825100"/>
    </source>
</evidence>
<dbReference type="GO" id="GO:0003677">
    <property type="term" value="F:DNA binding"/>
    <property type="evidence" value="ECO:0007669"/>
    <property type="project" value="UniProtKB-UniRule"/>
</dbReference>
<evidence type="ECO:0000313" key="9">
    <source>
        <dbReference type="Proteomes" id="UP000257607"/>
    </source>
</evidence>
<dbReference type="EMBL" id="CP031003">
    <property type="protein sequence ID" value="AXN36150.1"/>
    <property type="molecule type" value="Genomic_DNA"/>
</dbReference>
<dbReference type="RefSeq" id="WP_004265536.1">
    <property type="nucleotide sequence ID" value="NZ_AP024685.1"/>
</dbReference>
<dbReference type="EMBL" id="CP117683">
    <property type="protein sequence ID" value="WDC92417.1"/>
    <property type="molecule type" value="Genomic_DNA"/>
</dbReference>
<proteinExistence type="predicted"/>
<dbReference type="EMBL" id="CP022474">
    <property type="protein sequence ID" value="ASN60428.1"/>
    <property type="molecule type" value="Genomic_DNA"/>
</dbReference>
<dbReference type="Gene3D" id="1.10.357.10">
    <property type="entry name" value="Tetracycline Repressor, domain 2"/>
    <property type="match status" value="1"/>
</dbReference>
<reference evidence="7" key="4">
    <citation type="submission" date="2023-02" db="EMBL/GenBank/DDBJ databases">
        <title>Complete genome sequence of Lactobacillus curvatus CACC879 isolated from Pig feces.</title>
        <authorList>
            <person name="Park S."/>
            <person name="Park M.A."/>
            <person name="Kim D.-H."/>
            <person name="Kim Y."/>
        </authorList>
    </citation>
    <scope>NUCLEOTIDE SEQUENCE</scope>
    <source>
        <strain evidence="7">CACC879</strain>
    </source>
</reference>
<evidence type="ECO:0000256" key="2">
    <source>
        <dbReference type="PROSITE-ProRule" id="PRU00335"/>
    </source>
</evidence>
<gene>
    <name evidence="4" type="ORF">CG419_07105</name>
    <name evidence="5" type="ORF">DT351_07120</name>
    <name evidence="6" type="ORF">LTWDN19_06410</name>
    <name evidence="7" type="ORF">PSR33_02370</name>
</gene>
<dbReference type="Proteomes" id="UP001215533">
    <property type="component" value="Chromosome"/>
</dbReference>
<evidence type="ECO:0000313" key="7">
    <source>
        <dbReference type="EMBL" id="WDC92417.1"/>
    </source>
</evidence>
<dbReference type="GeneID" id="49610029"/>
<keyword evidence="10" id="KW-1185">Reference proteome</keyword>
<evidence type="ECO:0000259" key="3">
    <source>
        <dbReference type="PROSITE" id="PS50977"/>
    </source>
</evidence>
<dbReference type="InterPro" id="IPR050624">
    <property type="entry name" value="HTH-type_Tx_Regulator"/>
</dbReference>
<dbReference type="OrthoDB" id="9810250at2"/>
<reference evidence="4 8" key="1">
    <citation type="submission" date="2017-07" db="EMBL/GenBank/DDBJ databases">
        <title>Lactobacillus curvatus MRS6 whole genome.</title>
        <authorList>
            <person name="Jans C."/>
            <person name="Lagler S."/>
            <person name="Lacroix C."/>
            <person name="Meile L."/>
            <person name="Stevens M.J.A."/>
        </authorList>
    </citation>
    <scope>NUCLEOTIDE SEQUENCE [LARGE SCALE GENOMIC DNA]</scope>
    <source>
        <strain evidence="4 8">MRS6</strain>
    </source>
</reference>
<reference evidence="6 10" key="3">
    <citation type="submission" date="2021-05" db="EMBL/GenBank/DDBJ databases">
        <title>Complete Genome Sequence of Latilactobacillus sp. Strain WDN19, a High D-Aspartate-producing Lactic Acid Bacterium Isolated from a Japanese Pickle.</title>
        <authorList>
            <person name="Kajitani K."/>
            <person name="Takahashi S."/>
        </authorList>
    </citation>
    <scope>NUCLEOTIDE SEQUENCE [LARGE SCALE GENOMIC DNA]</scope>
    <source>
        <strain evidence="6 10">WDN19</strain>
    </source>
</reference>
<sequence>MVRETDLRAQDPRVQRTKQQLRQALIILLKDSTPKGISIQAITKQAAITRGTFYLHYEDKVDFIRTAVADLVADFYQQVTVVVDQTYRQVSLQALFEYVEQQQAAFKVFYKNEATLHFQAQLTESMRQLMQDYVAKRYNQTSQADQIEMSITIDYLAGASLALVFKWVNDGLVYSPRYMAKMLYQLVQTPNTTFDVAQFFVEA</sequence>
<accession>A0A1B2A855</accession>
<dbReference type="Proteomes" id="UP000825100">
    <property type="component" value="Chromosome"/>
</dbReference>
<reference evidence="5 9" key="2">
    <citation type="submission" date="2018-07" db="EMBL/GenBank/DDBJ databases">
        <title>Lactobacillus curvatus genome sequence.</title>
        <authorList>
            <person name="Prechtl R."/>
        </authorList>
    </citation>
    <scope>NUCLEOTIDE SEQUENCE [LARGE SCALE GENOMIC DNA]</scope>
    <source>
        <strain evidence="5 9">TMW 1.1928</strain>
    </source>
</reference>
<evidence type="ECO:0000256" key="1">
    <source>
        <dbReference type="ARBA" id="ARBA00023125"/>
    </source>
</evidence>